<name>A0AAN5HYA0_9BILA</name>
<gene>
    <name evidence="1" type="ORF">PMAYCL1PPCAC_15598</name>
</gene>
<keyword evidence="2" id="KW-1185">Reference proteome</keyword>
<proteinExistence type="predicted"/>
<sequence length="190" mass="21431">MSVFMAILPAVQNFNSLPFFLSGCIVADKERVIVWNPKAHTIYRGLVVENGFIFREFETTGEIPNLTSGFAYCLYKGCLIIHGGLSFENPIEQISETFELNLEKLTWRKIETIATEVLSSSSHRLPRSFENVVVCGSRVYFMKDANRNFDITTMVSVLETNPSIFERSAPALSSFRVGRSIVEKAYPKSV</sequence>
<dbReference type="EMBL" id="BTRK01000004">
    <property type="protein sequence ID" value="GMR45403.1"/>
    <property type="molecule type" value="Genomic_DNA"/>
</dbReference>
<evidence type="ECO:0000313" key="1">
    <source>
        <dbReference type="EMBL" id="GMR45403.1"/>
    </source>
</evidence>
<dbReference type="SUPFAM" id="SSF117281">
    <property type="entry name" value="Kelch motif"/>
    <property type="match status" value="1"/>
</dbReference>
<feature type="non-terminal residue" evidence="1">
    <location>
        <position position="190"/>
    </location>
</feature>
<reference evidence="2" key="1">
    <citation type="submission" date="2022-10" db="EMBL/GenBank/DDBJ databases">
        <title>Genome assembly of Pristionchus species.</title>
        <authorList>
            <person name="Yoshida K."/>
            <person name="Sommer R.J."/>
        </authorList>
    </citation>
    <scope>NUCLEOTIDE SEQUENCE [LARGE SCALE GENOMIC DNA]</scope>
    <source>
        <strain evidence="2">RS5460</strain>
    </source>
</reference>
<dbReference type="AlphaFoldDB" id="A0AAN5HYA0"/>
<dbReference type="Gene3D" id="2.120.10.80">
    <property type="entry name" value="Kelch-type beta propeller"/>
    <property type="match status" value="1"/>
</dbReference>
<organism evidence="1 2">
    <name type="scientific">Pristionchus mayeri</name>
    <dbReference type="NCBI Taxonomy" id="1317129"/>
    <lineage>
        <taxon>Eukaryota</taxon>
        <taxon>Metazoa</taxon>
        <taxon>Ecdysozoa</taxon>
        <taxon>Nematoda</taxon>
        <taxon>Chromadorea</taxon>
        <taxon>Rhabditida</taxon>
        <taxon>Rhabditina</taxon>
        <taxon>Diplogasteromorpha</taxon>
        <taxon>Diplogasteroidea</taxon>
        <taxon>Neodiplogasteridae</taxon>
        <taxon>Pristionchus</taxon>
    </lineage>
</organism>
<dbReference type="InterPro" id="IPR015915">
    <property type="entry name" value="Kelch-typ_b-propeller"/>
</dbReference>
<protein>
    <submittedName>
        <fullName evidence="1">Uncharacterized protein</fullName>
    </submittedName>
</protein>
<evidence type="ECO:0000313" key="2">
    <source>
        <dbReference type="Proteomes" id="UP001328107"/>
    </source>
</evidence>
<accession>A0AAN5HYA0</accession>
<comment type="caution">
    <text evidence="1">The sequence shown here is derived from an EMBL/GenBank/DDBJ whole genome shotgun (WGS) entry which is preliminary data.</text>
</comment>
<dbReference type="Proteomes" id="UP001328107">
    <property type="component" value="Unassembled WGS sequence"/>
</dbReference>